<feature type="transmembrane region" description="Helical" evidence="14">
    <location>
        <begin position="469"/>
        <end position="491"/>
    </location>
</feature>
<keyword evidence="6" id="KW-0479">Metal-binding</keyword>
<dbReference type="PANTHER" id="PTHR16320">
    <property type="entry name" value="SPHINGOMYELINASE FAMILY MEMBER"/>
    <property type="match status" value="1"/>
</dbReference>
<evidence type="ECO:0000256" key="8">
    <source>
        <dbReference type="ARBA" id="ARBA00022842"/>
    </source>
</evidence>
<dbReference type="AlphaFoldDB" id="A0A8K0JQF3"/>
<dbReference type="InterPro" id="IPR036691">
    <property type="entry name" value="Endo/exonu/phosph_ase_sf"/>
</dbReference>
<keyword evidence="5 14" id="KW-0812">Transmembrane</keyword>
<dbReference type="Pfam" id="PF03372">
    <property type="entry name" value="Exo_endo_phos"/>
    <property type="match status" value="1"/>
</dbReference>
<protein>
    <recommendedName>
        <fullName evidence="15">Endonuclease/exonuclease/phosphatase domain-containing protein</fullName>
    </recommendedName>
</protein>
<organism evidence="16 17">
    <name type="scientific">Filobasidium floriforme</name>
    <dbReference type="NCBI Taxonomy" id="5210"/>
    <lineage>
        <taxon>Eukaryota</taxon>
        <taxon>Fungi</taxon>
        <taxon>Dikarya</taxon>
        <taxon>Basidiomycota</taxon>
        <taxon>Agaricomycotina</taxon>
        <taxon>Tremellomycetes</taxon>
        <taxon>Filobasidiales</taxon>
        <taxon>Filobasidiaceae</taxon>
        <taxon>Filobasidium</taxon>
    </lineage>
</organism>
<evidence type="ECO:0000256" key="9">
    <source>
        <dbReference type="ARBA" id="ARBA00022919"/>
    </source>
</evidence>
<evidence type="ECO:0000256" key="1">
    <source>
        <dbReference type="ARBA" id="ARBA00004141"/>
    </source>
</evidence>
<evidence type="ECO:0000256" key="12">
    <source>
        <dbReference type="ARBA" id="ARBA00023136"/>
    </source>
</evidence>
<evidence type="ECO:0000256" key="3">
    <source>
        <dbReference type="ARBA" id="ARBA00004991"/>
    </source>
</evidence>
<keyword evidence="8" id="KW-0460">Magnesium</keyword>
<evidence type="ECO:0000256" key="7">
    <source>
        <dbReference type="ARBA" id="ARBA00022801"/>
    </source>
</evidence>
<feature type="compositionally biased region" description="Basic and acidic residues" evidence="13">
    <location>
        <begin position="288"/>
        <end position="297"/>
    </location>
</feature>
<reference evidence="16" key="1">
    <citation type="submission" date="2020-04" db="EMBL/GenBank/DDBJ databases">
        <title>Analysis of mating type loci in Filobasidium floriforme.</title>
        <authorList>
            <person name="Nowrousian M."/>
        </authorList>
    </citation>
    <scope>NUCLEOTIDE SEQUENCE</scope>
    <source>
        <strain evidence="16">CBS 6242</strain>
    </source>
</reference>
<evidence type="ECO:0000313" key="17">
    <source>
        <dbReference type="Proteomes" id="UP000812966"/>
    </source>
</evidence>
<keyword evidence="10 14" id="KW-1133">Transmembrane helix</keyword>
<feature type="region of interest" description="Disordered" evidence="13">
    <location>
        <begin position="286"/>
        <end position="315"/>
    </location>
</feature>
<evidence type="ECO:0000256" key="10">
    <source>
        <dbReference type="ARBA" id="ARBA00022989"/>
    </source>
</evidence>
<evidence type="ECO:0000256" key="14">
    <source>
        <dbReference type="SAM" id="Phobius"/>
    </source>
</evidence>
<evidence type="ECO:0000256" key="2">
    <source>
        <dbReference type="ARBA" id="ARBA00004760"/>
    </source>
</evidence>
<evidence type="ECO:0000256" key="4">
    <source>
        <dbReference type="ARBA" id="ARBA00006335"/>
    </source>
</evidence>
<keyword evidence="7" id="KW-0378">Hydrolase</keyword>
<evidence type="ECO:0000259" key="15">
    <source>
        <dbReference type="Pfam" id="PF03372"/>
    </source>
</evidence>
<dbReference type="GO" id="GO:0006665">
    <property type="term" value="P:sphingolipid metabolic process"/>
    <property type="evidence" value="ECO:0007669"/>
    <property type="project" value="UniProtKB-KW"/>
</dbReference>
<evidence type="ECO:0000256" key="11">
    <source>
        <dbReference type="ARBA" id="ARBA00023098"/>
    </source>
</evidence>
<keyword evidence="11" id="KW-0443">Lipid metabolism</keyword>
<evidence type="ECO:0000313" key="16">
    <source>
        <dbReference type="EMBL" id="KAG7571057.1"/>
    </source>
</evidence>
<dbReference type="GO" id="GO:0016020">
    <property type="term" value="C:membrane"/>
    <property type="evidence" value="ECO:0007669"/>
    <property type="project" value="UniProtKB-SubCell"/>
</dbReference>
<dbReference type="GO" id="GO:0046872">
    <property type="term" value="F:metal ion binding"/>
    <property type="evidence" value="ECO:0007669"/>
    <property type="project" value="UniProtKB-KW"/>
</dbReference>
<feature type="domain" description="Endonuclease/exonuclease/phosphatase" evidence="15">
    <location>
        <begin position="9"/>
        <end position="280"/>
    </location>
</feature>
<evidence type="ECO:0000256" key="6">
    <source>
        <dbReference type="ARBA" id="ARBA00022723"/>
    </source>
</evidence>
<comment type="caution">
    <text evidence="16">The sequence shown here is derived from an EMBL/GenBank/DDBJ whole genome shotgun (WGS) entry which is preliminary data.</text>
</comment>
<dbReference type="Proteomes" id="UP000812966">
    <property type="component" value="Unassembled WGS sequence"/>
</dbReference>
<accession>A0A8K0JQF3</accession>
<dbReference type="SUPFAM" id="SSF56219">
    <property type="entry name" value="DNase I-like"/>
    <property type="match status" value="1"/>
</dbReference>
<dbReference type="EMBL" id="JABELV010000012">
    <property type="protein sequence ID" value="KAG7571057.1"/>
    <property type="molecule type" value="Genomic_DNA"/>
</dbReference>
<feature type="compositionally biased region" description="Polar residues" evidence="13">
    <location>
        <begin position="306"/>
        <end position="315"/>
    </location>
</feature>
<feature type="region of interest" description="Disordered" evidence="13">
    <location>
        <begin position="355"/>
        <end position="383"/>
    </location>
</feature>
<gene>
    <name evidence="16" type="ORF">FFLO_01021</name>
</gene>
<dbReference type="InterPro" id="IPR038772">
    <property type="entry name" value="Sph/SMPD2-like"/>
</dbReference>
<dbReference type="PANTHER" id="PTHR16320:SF24">
    <property type="entry name" value="PHOSPHODIESTERASE, PUTATIVE-RELATED"/>
    <property type="match status" value="1"/>
</dbReference>
<dbReference type="InterPro" id="IPR005135">
    <property type="entry name" value="Endo/exonuclease/phosphatase"/>
</dbReference>
<sequence length="522" mass="57588">MEETKLRVLTLNVWGLKFISPDRPLRLQGIIDHIRQPVSGSRGVESKSDIAYDVVCLQELWIYSDFEKVRDGLEEVFPESKFFRSGALGSGLAIFSRFPIISTHTLPYSLSGLPLHVIAGDFFVNKAAGSCVLLHPKLGEVEVWSTHMHAANEGSEIVQAHRMAQAWQLADHIRASAERGRYVIAAGDYNSSPWSLPIAILKDYGCMLDSWTEAHPAASLRTETPQSAEDAIESFGMTCDSPINSYSAGKPLTDTAKQWKGKRLDYIFFRGPDIARRRPLQWKFKRDRGHDQTHDAGDGDVLQQGEPISSSMNKAPTLTCNSSRVVLTGLVPGQSFSYSDHFGLCSTFTVVPADPKSDPAVESDVPQNRPLPAGSSNNTSTSEPLVTLDLDEAQASYNWSPAHVSPRTHNLSATKTQTINSAVQTLKAYTILARKDARFHLRIFGTSIIFALALTISSAWQPKSWIQPIWTLLGVAAGALGATMLYVGFVWGEWEQNLLMEVTEQMELELRVSELEEKGGSP</sequence>
<name>A0A8K0JQF3_9TREE</name>
<dbReference type="GO" id="GO:0004767">
    <property type="term" value="F:sphingomyelin phosphodiesterase activity"/>
    <property type="evidence" value="ECO:0007669"/>
    <property type="project" value="InterPro"/>
</dbReference>
<evidence type="ECO:0000256" key="5">
    <source>
        <dbReference type="ARBA" id="ARBA00022692"/>
    </source>
</evidence>
<evidence type="ECO:0000256" key="13">
    <source>
        <dbReference type="SAM" id="MobiDB-lite"/>
    </source>
</evidence>
<comment type="pathway">
    <text evidence="3">Sphingolipid metabolism.</text>
</comment>
<feature type="compositionally biased region" description="Polar residues" evidence="13">
    <location>
        <begin position="374"/>
        <end position="383"/>
    </location>
</feature>
<comment type="similarity">
    <text evidence="4">Belongs to the neutral sphingomyelinase family.</text>
</comment>
<keyword evidence="17" id="KW-1185">Reference proteome</keyword>
<feature type="transmembrane region" description="Helical" evidence="14">
    <location>
        <begin position="439"/>
        <end position="457"/>
    </location>
</feature>
<comment type="pathway">
    <text evidence="2">Lipid metabolism; sphingolipid metabolism.</text>
</comment>
<keyword evidence="12 14" id="KW-0472">Membrane</keyword>
<comment type="subcellular location">
    <subcellularLocation>
        <location evidence="1">Membrane</location>
        <topology evidence="1">Multi-pass membrane protein</topology>
    </subcellularLocation>
</comment>
<dbReference type="Gene3D" id="3.60.10.10">
    <property type="entry name" value="Endonuclease/exonuclease/phosphatase"/>
    <property type="match status" value="1"/>
</dbReference>
<keyword evidence="9" id="KW-0746">Sphingolipid metabolism</keyword>
<proteinExistence type="inferred from homology"/>